<organism evidence="10 11">
    <name type="scientific">Catenuloplanes atrovinosus</name>
    <dbReference type="NCBI Taxonomy" id="137266"/>
    <lineage>
        <taxon>Bacteria</taxon>
        <taxon>Bacillati</taxon>
        <taxon>Actinomycetota</taxon>
        <taxon>Actinomycetes</taxon>
        <taxon>Micromonosporales</taxon>
        <taxon>Micromonosporaceae</taxon>
        <taxon>Catenuloplanes</taxon>
    </lineage>
</organism>
<feature type="compositionally biased region" description="Acidic residues" evidence="8">
    <location>
        <begin position="1"/>
        <end position="10"/>
    </location>
</feature>
<feature type="compositionally biased region" description="Basic and acidic residues" evidence="8">
    <location>
        <begin position="135"/>
        <end position="147"/>
    </location>
</feature>
<dbReference type="PROSITE" id="PS00211">
    <property type="entry name" value="ABC_TRANSPORTER_1"/>
    <property type="match status" value="1"/>
</dbReference>
<dbReference type="InterPro" id="IPR027417">
    <property type="entry name" value="P-loop_NTPase"/>
</dbReference>
<dbReference type="InterPro" id="IPR050086">
    <property type="entry name" value="MetN_ABC_transporter-like"/>
</dbReference>
<comment type="caution">
    <text evidence="10">The sequence shown here is derived from an EMBL/GenBank/DDBJ whole genome shotgun (WGS) entry which is preliminary data.</text>
</comment>
<gene>
    <name evidence="10" type="ORF">J2S41_004270</name>
</gene>
<reference evidence="10" key="1">
    <citation type="submission" date="2023-07" db="EMBL/GenBank/DDBJ databases">
        <title>Sequencing the genomes of 1000 actinobacteria strains.</title>
        <authorList>
            <person name="Klenk H.-P."/>
        </authorList>
    </citation>
    <scope>NUCLEOTIDE SEQUENCE</scope>
    <source>
        <strain evidence="10">DSM 44707</strain>
    </source>
</reference>
<keyword evidence="11" id="KW-1185">Reference proteome</keyword>
<dbReference type="AlphaFoldDB" id="A0AAE3YQP5"/>
<feature type="compositionally biased region" description="Basic and acidic residues" evidence="8">
    <location>
        <begin position="15"/>
        <end position="51"/>
    </location>
</feature>
<dbReference type="PANTHER" id="PTHR43166:SF9">
    <property type="entry name" value="GLUTAMATE_ASPARTATE IMPORT ATP-BINDING PROTEIN GLTL"/>
    <property type="match status" value="1"/>
</dbReference>
<keyword evidence="7" id="KW-0472">Membrane</keyword>
<evidence type="ECO:0000256" key="8">
    <source>
        <dbReference type="SAM" id="MobiDB-lite"/>
    </source>
</evidence>
<dbReference type="InterPro" id="IPR003439">
    <property type="entry name" value="ABC_transporter-like_ATP-bd"/>
</dbReference>
<name>A0AAE3YQP5_9ACTN</name>
<evidence type="ECO:0000313" key="10">
    <source>
        <dbReference type="EMBL" id="MDR7277492.1"/>
    </source>
</evidence>
<dbReference type="InterPro" id="IPR003593">
    <property type="entry name" value="AAA+_ATPase"/>
</dbReference>
<dbReference type="Gene3D" id="3.40.50.300">
    <property type="entry name" value="P-loop containing nucleotide triphosphate hydrolases"/>
    <property type="match status" value="1"/>
</dbReference>
<evidence type="ECO:0000256" key="1">
    <source>
        <dbReference type="ARBA" id="ARBA00004202"/>
    </source>
</evidence>
<dbReference type="SMART" id="SM00382">
    <property type="entry name" value="AAA"/>
    <property type="match status" value="1"/>
</dbReference>
<evidence type="ECO:0000256" key="4">
    <source>
        <dbReference type="ARBA" id="ARBA00022475"/>
    </source>
</evidence>
<dbReference type="SUPFAM" id="SSF52540">
    <property type="entry name" value="P-loop containing nucleoside triphosphate hydrolases"/>
    <property type="match status" value="1"/>
</dbReference>
<protein>
    <submittedName>
        <fullName evidence="10">ABC-type polar amino acid transport system ATPase subunit</fullName>
    </submittedName>
</protein>
<comment type="subcellular location">
    <subcellularLocation>
        <location evidence="1">Cell membrane</location>
        <topology evidence="1">Peripheral membrane protein</topology>
    </subcellularLocation>
</comment>
<dbReference type="EMBL" id="JAVDYB010000001">
    <property type="protein sequence ID" value="MDR7277492.1"/>
    <property type="molecule type" value="Genomic_DNA"/>
</dbReference>
<proteinExistence type="inferred from homology"/>
<dbReference type="PANTHER" id="PTHR43166">
    <property type="entry name" value="AMINO ACID IMPORT ATP-BINDING PROTEIN"/>
    <property type="match status" value="1"/>
</dbReference>
<dbReference type="GO" id="GO:0005524">
    <property type="term" value="F:ATP binding"/>
    <property type="evidence" value="ECO:0007669"/>
    <property type="project" value="UniProtKB-KW"/>
</dbReference>
<dbReference type="PROSITE" id="PS50893">
    <property type="entry name" value="ABC_TRANSPORTER_2"/>
    <property type="match status" value="1"/>
</dbReference>
<keyword evidence="5" id="KW-0547">Nucleotide-binding</keyword>
<dbReference type="GO" id="GO:0016887">
    <property type="term" value="F:ATP hydrolysis activity"/>
    <property type="evidence" value="ECO:0007669"/>
    <property type="project" value="InterPro"/>
</dbReference>
<keyword evidence="3" id="KW-0813">Transport</keyword>
<dbReference type="CDD" id="cd03262">
    <property type="entry name" value="ABC_HisP_GlnQ"/>
    <property type="match status" value="1"/>
</dbReference>
<evidence type="ECO:0000256" key="7">
    <source>
        <dbReference type="ARBA" id="ARBA00023136"/>
    </source>
</evidence>
<evidence type="ECO:0000259" key="9">
    <source>
        <dbReference type="PROSITE" id="PS50893"/>
    </source>
</evidence>
<feature type="region of interest" description="Disordered" evidence="8">
    <location>
        <begin position="1"/>
        <end position="177"/>
    </location>
</feature>
<keyword evidence="6" id="KW-0067">ATP-binding</keyword>
<evidence type="ECO:0000256" key="5">
    <source>
        <dbReference type="ARBA" id="ARBA00022741"/>
    </source>
</evidence>
<dbReference type="Pfam" id="PF00005">
    <property type="entry name" value="ABC_tran"/>
    <property type="match status" value="1"/>
</dbReference>
<keyword evidence="4" id="KW-1003">Cell membrane</keyword>
<dbReference type="GO" id="GO:0005886">
    <property type="term" value="C:plasma membrane"/>
    <property type="evidence" value="ECO:0007669"/>
    <property type="project" value="UniProtKB-SubCell"/>
</dbReference>
<comment type="similarity">
    <text evidence="2">Belongs to the ABC transporter superfamily.</text>
</comment>
<feature type="domain" description="ABC transporter" evidence="9">
    <location>
        <begin position="206"/>
        <end position="440"/>
    </location>
</feature>
<evidence type="ECO:0000256" key="3">
    <source>
        <dbReference type="ARBA" id="ARBA00022448"/>
    </source>
</evidence>
<sequence length="449" mass="50104">MARGDDDDELSFSARLDRDRLDRRADGGDESRVADFDAARQRRERARERALRRSTGAFPAVPETPSEQSGGTDDSLYDAPAPNSRGRRRSERQGDETESPSGGYARFATRDANTSDEPPREGADAYPRMPVEETAAERESRLVDERPRRSRHAAPPEAGDEPPARRTRRERDELSDTAAGLVRSIRTEDDAMPEVAYVPVPTQPALSCSGLRKSFRGGLVLQDLDLEVAEHEVVVLIGASGSGKSTLLRCINLLEEIDDGTILLDGEHITDPRVDPDTVRRKIGMVFQSYNLFPHLTVLQNITLAPERVHRRRRAEVEAEARTWLERVGLGDKAREYPDRLSGGQQQRVAIVRALVNSPRLLLLDEVTSALDPELVGEVLSMIKDLKTEGMTMILATHEMAFARQVADRVCFLDGGRILEQGPPERVFGSPQHPRTRQFLRRIIEAGRL</sequence>
<dbReference type="Proteomes" id="UP001183643">
    <property type="component" value="Unassembled WGS sequence"/>
</dbReference>
<dbReference type="InterPro" id="IPR017871">
    <property type="entry name" value="ABC_transporter-like_CS"/>
</dbReference>
<evidence type="ECO:0000256" key="2">
    <source>
        <dbReference type="ARBA" id="ARBA00005417"/>
    </source>
</evidence>
<evidence type="ECO:0000313" key="11">
    <source>
        <dbReference type="Proteomes" id="UP001183643"/>
    </source>
</evidence>
<evidence type="ECO:0000256" key="6">
    <source>
        <dbReference type="ARBA" id="ARBA00022840"/>
    </source>
</evidence>
<accession>A0AAE3YQP5</accession>